<comment type="caution">
    <text evidence="1">The sequence shown here is derived from an EMBL/GenBank/DDBJ whole genome shotgun (WGS) entry which is preliminary data.</text>
</comment>
<accession>A0ACC2HMQ8</accession>
<protein>
    <submittedName>
        <fullName evidence="1">Uncharacterized protein</fullName>
    </submittedName>
</protein>
<evidence type="ECO:0000313" key="1">
    <source>
        <dbReference type="EMBL" id="KAJ8017163.1"/>
    </source>
</evidence>
<evidence type="ECO:0000313" key="2">
    <source>
        <dbReference type="Proteomes" id="UP001157502"/>
    </source>
</evidence>
<sequence>MVGVSAAQGRCFMPGCMSRRGGGGGGCWGLCHSFQKARGSEPVHSMPLRPNLCCDCFNYPSAPASERTERRMTVRSLSGRGTRPGAQFRSSLTTSAWLISAELSQNLTLCIDRTAGGR</sequence>
<name>A0ACC2HMQ8_DALPE</name>
<keyword evidence="2" id="KW-1185">Reference proteome</keyword>
<organism evidence="1 2">
    <name type="scientific">Dallia pectoralis</name>
    <name type="common">Alaska blackfish</name>
    <dbReference type="NCBI Taxonomy" id="75939"/>
    <lineage>
        <taxon>Eukaryota</taxon>
        <taxon>Metazoa</taxon>
        <taxon>Chordata</taxon>
        <taxon>Craniata</taxon>
        <taxon>Vertebrata</taxon>
        <taxon>Euteleostomi</taxon>
        <taxon>Actinopterygii</taxon>
        <taxon>Neopterygii</taxon>
        <taxon>Teleostei</taxon>
        <taxon>Protacanthopterygii</taxon>
        <taxon>Esociformes</taxon>
        <taxon>Umbridae</taxon>
        <taxon>Dallia</taxon>
    </lineage>
</organism>
<proteinExistence type="predicted"/>
<dbReference type="EMBL" id="CM055728">
    <property type="protein sequence ID" value="KAJ8017163.1"/>
    <property type="molecule type" value="Genomic_DNA"/>
</dbReference>
<reference evidence="1" key="1">
    <citation type="submission" date="2021-05" db="EMBL/GenBank/DDBJ databases">
        <authorList>
            <person name="Pan Q."/>
            <person name="Jouanno E."/>
            <person name="Zahm M."/>
            <person name="Klopp C."/>
            <person name="Cabau C."/>
            <person name="Louis A."/>
            <person name="Berthelot C."/>
            <person name="Parey E."/>
            <person name="Roest Crollius H."/>
            <person name="Montfort J."/>
            <person name="Robinson-Rechavi M."/>
            <person name="Bouchez O."/>
            <person name="Lampietro C."/>
            <person name="Lopez Roques C."/>
            <person name="Donnadieu C."/>
            <person name="Postlethwait J."/>
            <person name="Bobe J."/>
            <person name="Dillon D."/>
            <person name="Chandos A."/>
            <person name="von Hippel F."/>
            <person name="Guiguen Y."/>
        </authorList>
    </citation>
    <scope>NUCLEOTIDE SEQUENCE</scope>
    <source>
        <strain evidence="1">YG-Jan2019</strain>
    </source>
</reference>
<dbReference type="Proteomes" id="UP001157502">
    <property type="component" value="Chromosome 1"/>
</dbReference>
<gene>
    <name evidence="1" type="ORF">DPEC_G00014900</name>
</gene>